<dbReference type="Pfam" id="PF01584">
    <property type="entry name" value="CheW"/>
    <property type="match status" value="1"/>
</dbReference>
<dbReference type="EMBL" id="CP044205">
    <property type="protein sequence ID" value="QFY42447.1"/>
    <property type="molecule type" value="Genomic_DNA"/>
</dbReference>
<dbReference type="CDD" id="cd00732">
    <property type="entry name" value="CheW"/>
    <property type="match status" value="1"/>
</dbReference>
<sequence length="161" mass="18025">MDIQKVQVDRQEFLAFMLGNEKYGVDILKVQEIRDYQNVTPIPNTPAFIKGVINLRGAIVPVFDMRLKFNLPEAPYDQFTVVIILNILGKVAGIVVDSVSDVVTLTRDQISPPPDFGSEIHTEYLVGVGNIGEQMLLILDMDRLMSKEEIDVLHEASRVAV</sequence>
<dbReference type="KEGG" id="mmob:F6R98_07250"/>
<dbReference type="InParanoid" id="A0A5Q0BJV9"/>
<dbReference type="PANTHER" id="PTHR22617">
    <property type="entry name" value="CHEMOTAXIS SENSOR HISTIDINE KINASE-RELATED"/>
    <property type="match status" value="1"/>
</dbReference>
<dbReference type="GO" id="GO:0006935">
    <property type="term" value="P:chemotaxis"/>
    <property type="evidence" value="ECO:0007669"/>
    <property type="project" value="InterPro"/>
</dbReference>
<comment type="subcellular location">
    <subcellularLocation>
        <location evidence="1">Cytoplasm</location>
    </subcellularLocation>
</comment>
<evidence type="ECO:0000313" key="6">
    <source>
        <dbReference type="Proteomes" id="UP000325755"/>
    </source>
</evidence>
<dbReference type="SMART" id="SM00260">
    <property type="entry name" value="CheW"/>
    <property type="match status" value="1"/>
</dbReference>
<dbReference type="InterPro" id="IPR002545">
    <property type="entry name" value="CheW-lke_dom"/>
</dbReference>
<organism evidence="5 6">
    <name type="scientific">Candidatus Methylospira mobilis</name>
    <dbReference type="NCBI Taxonomy" id="1808979"/>
    <lineage>
        <taxon>Bacteria</taxon>
        <taxon>Pseudomonadati</taxon>
        <taxon>Pseudomonadota</taxon>
        <taxon>Gammaproteobacteria</taxon>
        <taxon>Methylococcales</taxon>
        <taxon>Methylococcaceae</taxon>
        <taxon>Candidatus Methylospira</taxon>
    </lineage>
</organism>
<dbReference type="InterPro" id="IPR039315">
    <property type="entry name" value="CheW"/>
</dbReference>
<protein>
    <recommendedName>
        <fullName evidence="2">Chemotaxis protein CheW</fullName>
    </recommendedName>
</protein>
<dbReference type="GO" id="GO:0005829">
    <property type="term" value="C:cytosol"/>
    <property type="evidence" value="ECO:0007669"/>
    <property type="project" value="TreeGrafter"/>
</dbReference>
<dbReference type="Gene3D" id="2.30.30.40">
    <property type="entry name" value="SH3 Domains"/>
    <property type="match status" value="1"/>
</dbReference>
<dbReference type="PANTHER" id="PTHR22617:SF45">
    <property type="entry name" value="CHEMOTAXIS PROTEIN CHEW"/>
    <property type="match status" value="1"/>
</dbReference>
<proteinExistence type="predicted"/>
<feature type="domain" description="CheW-like" evidence="4">
    <location>
        <begin position="10"/>
        <end position="150"/>
    </location>
</feature>
<dbReference type="Proteomes" id="UP000325755">
    <property type="component" value="Chromosome"/>
</dbReference>
<name>A0A5Q0BJV9_9GAMM</name>
<evidence type="ECO:0000256" key="3">
    <source>
        <dbReference type="ARBA" id="ARBA00022490"/>
    </source>
</evidence>
<accession>A0A5Q0BJV9</accession>
<evidence type="ECO:0000256" key="1">
    <source>
        <dbReference type="ARBA" id="ARBA00004496"/>
    </source>
</evidence>
<dbReference type="SUPFAM" id="SSF50341">
    <property type="entry name" value="CheW-like"/>
    <property type="match status" value="1"/>
</dbReference>
<dbReference type="PROSITE" id="PS50851">
    <property type="entry name" value="CHEW"/>
    <property type="match status" value="1"/>
</dbReference>
<dbReference type="InterPro" id="IPR036061">
    <property type="entry name" value="CheW-like_dom_sf"/>
</dbReference>
<evidence type="ECO:0000259" key="4">
    <source>
        <dbReference type="PROSITE" id="PS50851"/>
    </source>
</evidence>
<dbReference type="AlphaFoldDB" id="A0A5Q0BJV9"/>
<gene>
    <name evidence="5" type="ORF">F6R98_07250</name>
</gene>
<evidence type="ECO:0000256" key="2">
    <source>
        <dbReference type="ARBA" id="ARBA00021483"/>
    </source>
</evidence>
<reference evidence="5 6" key="1">
    <citation type="submission" date="2019-09" db="EMBL/GenBank/DDBJ databases">
        <title>Ecophysiology of the spiral-shaped methanotroph Methylospira mobilis as revealed by the complete genome sequence.</title>
        <authorList>
            <person name="Oshkin I.Y."/>
            <person name="Dedysh S.N."/>
            <person name="Miroshnikov K."/>
            <person name="Danilova O.V."/>
            <person name="Hakobyan A."/>
            <person name="Liesack W."/>
        </authorList>
    </citation>
    <scope>NUCLEOTIDE SEQUENCE [LARGE SCALE GENOMIC DNA]</scope>
    <source>
        <strain evidence="5 6">Shm1</strain>
    </source>
</reference>
<dbReference type="OrthoDB" id="9790406at2"/>
<dbReference type="GO" id="GO:0007165">
    <property type="term" value="P:signal transduction"/>
    <property type="evidence" value="ECO:0007669"/>
    <property type="project" value="InterPro"/>
</dbReference>
<dbReference type="Gene3D" id="2.40.50.180">
    <property type="entry name" value="CheA-289, Domain 4"/>
    <property type="match status" value="1"/>
</dbReference>
<evidence type="ECO:0000313" key="5">
    <source>
        <dbReference type="EMBL" id="QFY42447.1"/>
    </source>
</evidence>
<dbReference type="RefSeq" id="WP_153248442.1">
    <property type="nucleotide sequence ID" value="NZ_CP044205.1"/>
</dbReference>
<keyword evidence="6" id="KW-1185">Reference proteome</keyword>
<keyword evidence="3" id="KW-0963">Cytoplasm</keyword>